<accession>A0A366LQ17</accession>
<dbReference type="PANTHER" id="PTHR42693:SF53">
    <property type="entry name" value="ENDO-4-O-SULFATASE"/>
    <property type="match status" value="1"/>
</dbReference>
<dbReference type="GO" id="GO:0046872">
    <property type="term" value="F:metal ion binding"/>
    <property type="evidence" value="ECO:0007669"/>
    <property type="project" value="UniProtKB-KW"/>
</dbReference>
<dbReference type="Gene3D" id="2.60.40.10">
    <property type="entry name" value="Immunoglobulins"/>
    <property type="match status" value="1"/>
</dbReference>
<dbReference type="InterPro" id="IPR006311">
    <property type="entry name" value="TAT_signal"/>
</dbReference>
<dbReference type="InterPro" id="IPR000917">
    <property type="entry name" value="Sulfatase_N"/>
</dbReference>
<feature type="domain" description="Alpha-galactosidase NEW3" evidence="7">
    <location>
        <begin position="469"/>
        <end position="540"/>
    </location>
</feature>
<dbReference type="OrthoDB" id="9777306at2"/>
<dbReference type="Proteomes" id="UP000253303">
    <property type="component" value="Unassembled WGS sequence"/>
</dbReference>
<dbReference type="GO" id="GO:0005975">
    <property type="term" value="P:carbohydrate metabolic process"/>
    <property type="evidence" value="ECO:0007669"/>
    <property type="project" value="UniProtKB-ARBA"/>
</dbReference>
<keyword evidence="2" id="KW-0479">Metal-binding</keyword>
<dbReference type="PROSITE" id="PS00523">
    <property type="entry name" value="SULFATASE_1"/>
    <property type="match status" value="1"/>
</dbReference>
<reference evidence="8 9" key="1">
    <citation type="submission" date="2018-06" db="EMBL/GenBank/DDBJ databases">
        <title>Sphaerisporangium craniellae sp. nov., isolated from a marine sponge in the South China Sea.</title>
        <authorList>
            <person name="Li L."/>
        </authorList>
    </citation>
    <scope>NUCLEOTIDE SEQUENCE [LARGE SCALE GENOMIC DNA]</scope>
    <source>
        <strain evidence="8 9">LHW63015</strain>
    </source>
</reference>
<dbReference type="Gene3D" id="3.30.1120.10">
    <property type="match status" value="1"/>
</dbReference>
<evidence type="ECO:0000256" key="1">
    <source>
        <dbReference type="ARBA" id="ARBA00008779"/>
    </source>
</evidence>
<evidence type="ECO:0000313" key="9">
    <source>
        <dbReference type="Proteomes" id="UP000253303"/>
    </source>
</evidence>
<feature type="domain" description="Sulfatase N-terminal" evidence="6">
    <location>
        <begin position="39"/>
        <end position="352"/>
    </location>
</feature>
<name>A0A366LQ17_9ACTN</name>
<dbReference type="InterPro" id="IPR050738">
    <property type="entry name" value="Sulfatase"/>
</dbReference>
<gene>
    <name evidence="8" type="ORF">DP939_32505</name>
</gene>
<dbReference type="EMBL" id="QMEY01000019">
    <property type="protein sequence ID" value="RBQ16035.1"/>
    <property type="molecule type" value="Genomic_DNA"/>
</dbReference>
<dbReference type="InterPro" id="IPR018905">
    <property type="entry name" value="A-galactase_NEW3"/>
</dbReference>
<dbReference type="CDD" id="cd16145">
    <property type="entry name" value="ARS_like"/>
    <property type="match status" value="1"/>
</dbReference>
<dbReference type="Pfam" id="PF00884">
    <property type="entry name" value="Sulfatase"/>
    <property type="match status" value="1"/>
</dbReference>
<keyword evidence="9" id="KW-1185">Reference proteome</keyword>
<dbReference type="RefSeq" id="WP_113984657.1">
    <property type="nucleotide sequence ID" value="NZ_QMEY01000019.1"/>
</dbReference>
<dbReference type="PANTHER" id="PTHR42693">
    <property type="entry name" value="ARYLSULFATASE FAMILY MEMBER"/>
    <property type="match status" value="1"/>
</dbReference>
<dbReference type="Pfam" id="PF10633">
    <property type="entry name" value="NPCBM_assoc"/>
    <property type="match status" value="1"/>
</dbReference>
<evidence type="ECO:0000256" key="5">
    <source>
        <dbReference type="SAM" id="SignalP"/>
    </source>
</evidence>
<keyword evidence="4" id="KW-0106">Calcium</keyword>
<dbReference type="AlphaFoldDB" id="A0A366LQ17"/>
<keyword evidence="3" id="KW-0378">Hydrolase</keyword>
<dbReference type="InterPro" id="IPR017850">
    <property type="entry name" value="Alkaline_phosphatase_core_sf"/>
</dbReference>
<evidence type="ECO:0000259" key="6">
    <source>
        <dbReference type="Pfam" id="PF00884"/>
    </source>
</evidence>
<evidence type="ECO:0000256" key="3">
    <source>
        <dbReference type="ARBA" id="ARBA00022801"/>
    </source>
</evidence>
<sequence>MNHHSPTRRAFLAGAAGGLVATSVMGAPAAAAAAPARRPNFVIILADDLGWGELGCYGQKMIETPHLDRLAAEGIRFTSAYSGAPLCAPSRASLLTGLHTGHSTIRENPEGGPQLSMTSADLTFAGLLKLTGYRTACIGKWGFGPEQPRQPSHPNARGFGEFFGFIGHRHAHQYWPDYLWHNRETVDLGGDSYAPDLFLDRAKRFIQDAADSDDPFLLYLPTTLPHAPSEVPGTAGRYEDKPWTRANRRHAAQVTRLDAHVGEVIRTLRESGVADSTIVLFTSDNGPHREKGVTPWLFDSNGPYRADKRDLYEGGIRVPLIAWSPSLLRAGAVENEPVAFWDVLPTLADFAGAPIPDHLDGLSMRGLLTGAGGFAGHPHLFWNRPRKAQAVRRGHWKAVRFAPHIAGAGPDGRLELYNLKTDRGEKHDLAAERPELAAELDALMDASVAPDPRLPYGMRLAGKVQAHGGRTQELVVTLHNGSKVSWDDLRIDLSVPKGWRVSRSTARRVLKPGASAKVVFRVTPPAQAAPPRRITSTARFSAGGRSVRFLAHRKIAVAAADADR</sequence>
<keyword evidence="5" id="KW-0732">Signal</keyword>
<dbReference type="PROSITE" id="PS51318">
    <property type="entry name" value="TAT"/>
    <property type="match status" value="1"/>
</dbReference>
<dbReference type="GO" id="GO:0004065">
    <property type="term" value="F:arylsulfatase activity"/>
    <property type="evidence" value="ECO:0007669"/>
    <property type="project" value="TreeGrafter"/>
</dbReference>
<evidence type="ECO:0000256" key="2">
    <source>
        <dbReference type="ARBA" id="ARBA00022723"/>
    </source>
</evidence>
<evidence type="ECO:0000313" key="8">
    <source>
        <dbReference type="EMBL" id="RBQ16035.1"/>
    </source>
</evidence>
<comment type="caution">
    <text evidence="8">The sequence shown here is derived from an EMBL/GenBank/DDBJ whole genome shotgun (WGS) entry which is preliminary data.</text>
</comment>
<evidence type="ECO:0000259" key="7">
    <source>
        <dbReference type="Pfam" id="PF10633"/>
    </source>
</evidence>
<feature type="chain" id="PRO_5038357206" evidence="5">
    <location>
        <begin position="27"/>
        <end position="564"/>
    </location>
</feature>
<organism evidence="8 9">
    <name type="scientific">Spongiactinospora rosea</name>
    <dbReference type="NCBI Taxonomy" id="2248750"/>
    <lineage>
        <taxon>Bacteria</taxon>
        <taxon>Bacillati</taxon>
        <taxon>Actinomycetota</taxon>
        <taxon>Actinomycetes</taxon>
        <taxon>Streptosporangiales</taxon>
        <taxon>Streptosporangiaceae</taxon>
        <taxon>Spongiactinospora</taxon>
    </lineage>
</organism>
<feature type="signal peptide" evidence="5">
    <location>
        <begin position="1"/>
        <end position="26"/>
    </location>
</feature>
<proteinExistence type="inferred from homology"/>
<dbReference type="Gene3D" id="3.40.720.10">
    <property type="entry name" value="Alkaline Phosphatase, subunit A"/>
    <property type="match status" value="1"/>
</dbReference>
<evidence type="ECO:0000256" key="4">
    <source>
        <dbReference type="ARBA" id="ARBA00022837"/>
    </source>
</evidence>
<comment type="similarity">
    <text evidence="1">Belongs to the sulfatase family.</text>
</comment>
<dbReference type="SUPFAM" id="SSF53649">
    <property type="entry name" value="Alkaline phosphatase-like"/>
    <property type="match status" value="1"/>
</dbReference>
<dbReference type="InterPro" id="IPR013783">
    <property type="entry name" value="Ig-like_fold"/>
</dbReference>
<protein>
    <submittedName>
        <fullName evidence="8">Tat pathway signal sequence domain protein</fullName>
    </submittedName>
</protein>
<dbReference type="InterPro" id="IPR024607">
    <property type="entry name" value="Sulfatase_CS"/>
</dbReference>